<evidence type="ECO:0000256" key="4">
    <source>
        <dbReference type="ARBA" id="ARBA00022679"/>
    </source>
</evidence>
<proteinExistence type="inferred from homology"/>
<evidence type="ECO:0000256" key="3">
    <source>
        <dbReference type="ARBA" id="ARBA00022603"/>
    </source>
</evidence>
<keyword evidence="9 10" id="KW-0472">Membrane</keyword>
<evidence type="ECO:0000256" key="6">
    <source>
        <dbReference type="ARBA" id="ARBA00022967"/>
    </source>
</evidence>
<accession>A0A832WLB7</accession>
<dbReference type="GeneID" id="1478080"/>
<comment type="catalytic activity">
    <reaction evidence="10">
        <text>5-methyl-5,6,7,8-tetrahydromethanopterin + coenzyme M + 2 Na(+)(in) = 5,6,7,8-tetrahydromethanopterin + methyl-coenzyme M + 2 Na(+)(out)</text>
        <dbReference type="Rhea" id="RHEA:53492"/>
        <dbReference type="ChEBI" id="CHEBI:29101"/>
        <dbReference type="ChEBI" id="CHEBI:58103"/>
        <dbReference type="ChEBI" id="CHEBI:58116"/>
        <dbReference type="ChEBI" id="CHEBI:58286"/>
        <dbReference type="ChEBI" id="CHEBI:58319"/>
        <dbReference type="EC" id="7.2.1.4"/>
    </reaction>
</comment>
<dbReference type="UniPathway" id="UPA00640">
    <property type="reaction ID" value="UER00698"/>
</dbReference>
<dbReference type="GO" id="GO:0032259">
    <property type="term" value="P:methylation"/>
    <property type="evidence" value="ECO:0007669"/>
    <property type="project" value="UniProtKB-KW"/>
</dbReference>
<dbReference type="GO" id="GO:0030269">
    <property type="term" value="F:tetrahydromethanopterin S-methyltransferase activity"/>
    <property type="evidence" value="ECO:0007669"/>
    <property type="project" value="UniProtKB-UniRule"/>
</dbReference>
<keyword evidence="8 10" id="KW-0484">Methanogenesis</keyword>
<evidence type="ECO:0000313" key="12">
    <source>
        <dbReference type="EMBL" id="HII70955.1"/>
    </source>
</evidence>
<keyword evidence="6 10" id="KW-1278">Translocase</keyword>
<keyword evidence="3 10" id="KW-0489">Methyltransferase</keyword>
<protein>
    <recommendedName>
        <fullName evidence="10">Tetrahydromethanopterin S-methyltransferase subunit F</fullName>
        <ecNumber evidence="10">7.2.1.4</ecNumber>
    </recommendedName>
    <alternativeName>
        <fullName evidence="10">N5-methyltetrahydromethanopterin--coenzyme M methyltransferase subunit F</fullName>
    </alternativeName>
</protein>
<organism evidence="12 13">
    <name type="scientific">Methanopyrus kandleri</name>
    <dbReference type="NCBI Taxonomy" id="2320"/>
    <lineage>
        <taxon>Archaea</taxon>
        <taxon>Methanobacteriati</taxon>
        <taxon>Methanobacteriota</taxon>
        <taxon>Methanomada group</taxon>
        <taxon>Methanopyri</taxon>
        <taxon>Methanopyrales</taxon>
        <taxon>Methanopyraceae</taxon>
        <taxon>Methanopyrus</taxon>
    </lineage>
</organism>
<dbReference type="AlphaFoldDB" id="A0A832WLB7"/>
<keyword evidence="7 10" id="KW-1133">Transmembrane helix</keyword>
<dbReference type="InterPro" id="IPR013347">
    <property type="entry name" value="MeTrfase_F_su"/>
</dbReference>
<evidence type="ECO:0000256" key="10">
    <source>
        <dbReference type="HAMAP-Rule" id="MF_01099"/>
    </source>
</evidence>
<comment type="pathway">
    <text evidence="10">One-carbon metabolism; methanogenesis from CO(2); methyl-coenzyme M from 5,10-methylene-5,6,7,8-tetrahydromethanopterin: step 2/2.</text>
</comment>
<dbReference type="Proteomes" id="UP000619545">
    <property type="component" value="Unassembled WGS sequence"/>
</dbReference>
<dbReference type="Pfam" id="PF09472">
    <property type="entry name" value="MtrF"/>
    <property type="match status" value="1"/>
</dbReference>
<keyword evidence="5 10" id="KW-0812">Transmembrane</keyword>
<feature type="domain" description="Tetrahydromethanopterin S-methyltransferase F subunit" evidence="11">
    <location>
        <begin position="24"/>
        <end position="70"/>
    </location>
</feature>
<evidence type="ECO:0000256" key="8">
    <source>
        <dbReference type="ARBA" id="ARBA00022994"/>
    </source>
</evidence>
<evidence type="ECO:0000313" key="13">
    <source>
        <dbReference type="Proteomes" id="UP000619545"/>
    </source>
</evidence>
<dbReference type="SMR" id="A0A832WLB7"/>
<dbReference type="EC" id="7.2.1.4" evidence="10"/>
<keyword evidence="1 10" id="KW-1003">Cell membrane</keyword>
<dbReference type="PIRSF" id="PIRSF006523">
    <property type="entry name" value="MtrF"/>
    <property type="match status" value="1"/>
</dbReference>
<evidence type="ECO:0000256" key="9">
    <source>
        <dbReference type="ARBA" id="ARBA00023136"/>
    </source>
</evidence>
<evidence type="ECO:0000259" key="11">
    <source>
        <dbReference type="Pfam" id="PF09472"/>
    </source>
</evidence>
<dbReference type="GO" id="GO:0006730">
    <property type="term" value="P:one-carbon metabolic process"/>
    <property type="evidence" value="ECO:0007669"/>
    <property type="project" value="UniProtKB-UniRule"/>
</dbReference>
<evidence type="ECO:0000256" key="5">
    <source>
        <dbReference type="ARBA" id="ARBA00022692"/>
    </source>
</evidence>
<reference evidence="12" key="1">
    <citation type="journal article" date="2020" name="bioRxiv">
        <title>A rank-normalized archaeal taxonomy based on genome phylogeny resolves widespread incomplete and uneven classifications.</title>
        <authorList>
            <person name="Rinke C."/>
            <person name="Chuvochina M."/>
            <person name="Mussig A.J."/>
            <person name="Chaumeil P.-A."/>
            <person name="Waite D.W."/>
            <person name="Whitman W.B."/>
            <person name="Parks D.H."/>
            <person name="Hugenholtz P."/>
        </authorList>
    </citation>
    <scope>NUCLEOTIDE SEQUENCE</scope>
    <source>
        <strain evidence="12">UBA8853</strain>
    </source>
</reference>
<dbReference type="GO" id="GO:0005886">
    <property type="term" value="C:plasma membrane"/>
    <property type="evidence" value="ECO:0007669"/>
    <property type="project" value="UniProtKB-SubCell"/>
</dbReference>
<dbReference type="GO" id="GO:0019386">
    <property type="term" value="P:methanogenesis, from carbon dioxide"/>
    <property type="evidence" value="ECO:0007669"/>
    <property type="project" value="UniProtKB-UniRule"/>
</dbReference>
<sequence length="75" mass="8130">MAEEGSELKEVIIGAPAMADTDRADTYVNDVRDSSQFFGRDARLYFGLNVNRFAGLACGMVFAGVLLVPLLLLAF</sequence>
<evidence type="ECO:0000256" key="7">
    <source>
        <dbReference type="ARBA" id="ARBA00022989"/>
    </source>
</evidence>
<dbReference type="EMBL" id="DUJS01000004">
    <property type="protein sequence ID" value="HII70955.1"/>
    <property type="molecule type" value="Genomic_DNA"/>
</dbReference>
<keyword evidence="4 10" id="KW-0808">Transferase</keyword>
<comment type="similarity">
    <text evidence="10">Belongs to the MtrF family.</text>
</comment>
<evidence type="ECO:0000256" key="2">
    <source>
        <dbReference type="ARBA" id="ARBA00022563"/>
    </source>
</evidence>
<comment type="caution">
    <text evidence="12">The sequence shown here is derived from an EMBL/GenBank/DDBJ whole genome shotgun (WGS) entry which is preliminary data.</text>
</comment>
<comment type="subunit">
    <text evidence="10">The complex is composed of 8 subunits; MtrA, MtrB, MtrC, MtrD, MtrE, MtrF, MtrG and MtrH.</text>
</comment>
<comment type="subcellular location">
    <subcellularLocation>
        <location evidence="10">Cell membrane</location>
        <topology evidence="10">Single-pass membrane protein</topology>
    </subcellularLocation>
</comment>
<dbReference type="NCBIfam" id="TIGR02507">
    <property type="entry name" value="MtrF"/>
    <property type="match status" value="1"/>
</dbReference>
<name>A0A832WLB7_9EURY</name>
<comment type="function">
    <text evidence="10">Part of a complex that catalyzes the formation of methyl-coenzyme M and tetrahydromethanopterin from coenzyme M and methyl-tetrahydromethanopterin. This is an energy-conserving, sodium-ion translocating step.</text>
</comment>
<dbReference type="InterPro" id="IPR011307">
    <property type="entry name" value="MeTrfase_F"/>
</dbReference>
<feature type="transmembrane region" description="Helical" evidence="10">
    <location>
        <begin position="53"/>
        <end position="74"/>
    </location>
</feature>
<keyword evidence="2 10" id="KW-0554">One-carbon metabolism</keyword>
<gene>
    <name evidence="10 12" type="primary">mtrF</name>
    <name evidence="12" type="ORF">HA336_06980</name>
</gene>
<evidence type="ECO:0000256" key="1">
    <source>
        <dbReference type="ARBA" id="ARBA00022475"/>
    </source>
</evidence>
<dbReference type="RefSeq" id="WP_011019853.1">
    <property type="nucleotide sequence ID" value="NZ_DUJS01000004.1"/>
</dbReference>
<dbReference type="HAMAP" id="MF_01099">
    <property type="entry name" value="MtrF"/>
    <property type="match status" value="1"/>
</dbReference>